<dbReference type="EMBL" id="LXSF01000009">
    <property type="protein sequence ID" value="OAM15973.1"/>
    <property type="molecule type" value="Genomic_DNA"/>
</dbReference>
<proteinExistence type="inferred from homology"/>
<dbReference type="PANTHER" id="PTHR30327:SF1">
    <property type="entry name" value="UPF0301 PROTEIN YQGE"/>
    <property type="match status" value="1"/>
</dbReference>
<name>A0A1A9RCW7_EIKCO</name>
<dbReference type="RefSeq" id="WP_064104599.1">
    <property type="nucleotide sequence ID" value="NZ_LXSF01000009.1"/>
</dbReference>
<evidence type="ECO:0000256" key="1">
    <source>
        <dbReference type="ARBA" id="ARBA00009600"/>
    </source>
</evidence>
<dbReference type="SUPFAM" id="SSF143456">
    <property type="entry name" value="VC0467-like"/>
    <property type="match status" value="1"/>
</dbReference>
<comment type="caution">
    <text evidence="3">The sequence shown here is derived from an EMBL/GenBank/DDBJ whole genome shotgun (WGS) entry which is preliminary data.</text>
</comment>
<evidence type="ECO:0000313" key="4">
    <source>
        <dbReference type="Proteomes" id="UP000078003"/>
    </source>
</evidence>
<dbReference type="GO" id="GO:0005829">
    <property type="term" value="C:cytosol"/>
    <property type="evidence" value="ECO:0007669"/>
    <property type="project" value="TreeGrafter"/>
</dbReference>
<reference evidence="4" key="1">
    <citation type="submission" date="2016-05" db="EMBL/GenBank/DDBJ databases">
        <title>Draft genome of Corynebacterium afermentans subsp. afermentans LCDC 88199T.</title>
        <authorList>
            <person name="Bernier A.-M."/>
            <person name="Bernard K."/>
        </authorList>
    </citation>
    <scope>NUCLEOTIDE SEQUENCE [LARGE SCALE GENOMIC DNA]</scope>
    <source>
        <strain evidence="4">NML01-0328</strain>
    </source>
</reference>
<dbReference type="HAMAP" id="MF_00758">
    <property type="entry name" value="UPF0301"/>
    <property type="match status" value="1"/>
</dbReference>
<dbReference type="InterPro" id="IPR003774">
    <property type="entry name" value="AlgH-like"/>
</dbReference>
<dbReference type="Pfam" id="PF02622">
    <property type="entry name" value="DUF179"/>
    <property type="match status" value="1"/>
</dbReference>
<organism evidence="3 4">
    <name type="scientific">Eikenella corrodens</name>
    <dbReference type="NCBI Taxonomy" id="539"/>
    <lineage>
        <taxon>Bacteria</taxon>
        <taxon>Pseudomonadati</taxon>
        <taxon>Pseudomonadota</taxon>
        <taxon>Betaproteobacteria</taxon>
        <taxon>Neisseriales</taxon>
        <taxon>Neisseriaceae</taxon>
        <taxon>Eikenella</taxon>
    </lineage>
</organism>
<evidence type="ECO:0000313" key="3">
    <source>
        <dbReference type="EMBL" id="OAM15973.1"/>
    </source>
</evidence>
<comment type="similarity">
    <text evidence="1 2">Belongs to the UPF0301 (AlgH) family.</text>
</comment>
<dbReference type="Gene3D" id="3.40.1740.10">
    <property type="entry name" value="VC0467-like"/>
    <property type="match status" value="1"/>
</dbReference>
<protein>
    <recommendedName>
        <fullName evidence="2">UPF0301 protein A7P85_08020</fullName>
    </recommendedName>
</protein>
<dbReference type="NCBIfam" id="NF001266">
    <property type="entry name" value="PRK00228.1-1"/>
    <property type="match status" value="1"/>
</dbReference>
<dbReference type="AlphaFoldDB" id="A0A1A9RCW7"/>
<accession>A0A1A9RCW7</accession>
<gene>
    <name evidence="3" type="ORF">A7P85_08020</name>
</gene>
<dbReference type="PANTHER" id="PTHR30327">
    <property type="entry name" value="UNCHARACTERIZED PROTEIN YQGE"/>
    <property type="match status" value="1"/>
</dbReference>
<evidence type="ECO:0000256" key="2">
    <source>
        <dbReference type="HAMAP-Rule" id="MF_00758"/>
    </source>
</evidence>
<sequence length="182" mass="20136">MDLTNHFLIAMPDMQDNFFAESVVYVCSYSAEGCMGVIINKPSPLPLRQILSAQQHAEPQHLFDDYIFLGGPVQVDRGFVLHSPAGNWMSSIVIGDNLALTSSGDILPHLHDEQSVKQAMLFMGYTGWSAGQLERELAENSWLTVPASEHIMFGIPHEQRYQAAMSLLNIAPEQLIRTGGHA</sequence>
<dbReference type="Proteomes" id="UP000078003">
    <property type="component" value="Unassembled WGS sequence"/>
</dbReference>